<dbReference type="SUPFAM" id="SSF50978">
    <property type="entry name" value="WD40 repeat-like"/>
    <property type="match status" value="1"/>
</dbReference>
<dbReference type="SMART" id="SM00320">
    <property type="entry name" value="WD40"/>
    <property type="match status" value="7"/>
</dbReference>
<evidence type="ECO:0000256" key="1">
    <source>
        <dbReference type="SAM" id="MobiDB-lite"/>
    </source>
</evidence>
<gene>
    <name evidence="2" type="ORF">K457DRAFT_24166</name>
</gene>
<feature type="compositionally biased region" description="Polar residues" evidence="1">
    <location>
        <begin position="342"/>
        <end position="354"/>
    </location>
</feature>
<feature type="region of interest" description="Disordered" evidence="1">
    <location>
        <begin position="27"/>
        <end position="57"/>
    </location>
</feature>
<dbReference type="EMBL" id="KV442095">
    <property type="protein sequence ID" value="OAQ24396.1"/>
    <property type="molecule type" value="Genomic_DNA"/>
</dbReference>
<name>A0A197JIQ6_9FUNG</name>
<dbReference type="PANTHER" id="PTHR13211">
    <property type="entry name" value="TELOMERASE CAJAL BODY PROTEIN 1"/>
    <property type="match status" value="1"/>
</dbReference>
<reference evidence="2 3" key="1">
    <citation type="submission" date="2016-05" db="EMBL/GenBank/DDBJ databases">
        <title>Genome sequencing reveals origins of a unique bacterial endosymbiosis in the earliest lineages of terrestrial Fungi.</title>
        <authorList>
            <consortium name="DOE Joint Genome Institute"/>
            <person name="Uehling J."/>
            <person name="Gryganskyi A."/>
            <person name="Hameed K."/>
            <person name="Tschaplinski T."/>
            <person name="Misztal P."/>
            <person name="Wu S."/>
            <person name="Desiro A."/>
            <person name="Vande Pol N."/>
            <person name="Du Z.-Y."/>
            <person name="Zienkiewicz A."/>
            <person name="Zienkiewicz K."/>
            <person name="Morin E."/>
            <person name="Tisserant E."/>
            <person name="Splivallo R."/>
            <person name="Hainaut M."/>
            <person name="Henrissat B."/>
            <person name="Ohm R."/>
            <person name="Kuo A."/>
            <person name="Yan J."/>
            <person name="Lipzen A."/>
            <person name="Nolan M."/>
            <person name="Labutti K."/>
            <person name="Barry K."/>
            <person name="Goldstein A."/>
            <person name="Labbe J."/>
            <person name="Schadt C."/>
            <person name="Tuskan G."/>
            <person name="Grigoriev I."/>
            <person name="Martin F."/>
            <person name="Vilgalys R."/>
            <person name="Bonito G."/>
        </authorList>
    </citation>
    <scope>NUCLEOTIDE SEQUENCE [LARGE SCALE GENOMIC DNA]</scope>
    <source>
        <strain evidence="2 3">AG-77</strain>
    </source>
</reference>
<evidence type="ECO:0000313" key="3">
    <source>
        <dbReference type="Proteomes" id="UP000078512"/>
    </source>
</evidence>
<organism evidence="2 3">
    <name type="scientific">Linnemannia elongata AG-77</name>
    <dbReference type="NCBI Taxonomy" id="1314771"/>
    <lineage>
        <taxon>Eukaryota</taxon>
        <taxon>Fungi</taxon>
        <taxon>Fungi incertae sedis</taxon>
        <taxon>Mucoromycota</taxon>
        <taxon>Mortierellomycotina</taxon>
        <taxon>Mortierellomycetes</taxon>
        <taxon>Mortierellales</taxon>
        <taxon>Mortierellaceae</taxon>
        <taxon>Linnemannia</taxon>
    </lineage>
</organism>
<dbReference type="InterPro" id="IPR036322">
    <property type="entry name" value="WD40_repeat_dom_sf"/>
</dbReference>
<dbReference type="Pfam" id="PF00400">
    <property type="entry name" value="WD40"/>
    <property type="match status" value="4"/>
</dbReference>
<dbReference type="Proteomes" id="UP000078512">
    <property type="component" value="Unassembled WGS sequence"/>
</dbReference>
<feature type="compositionally biased region" description="Low complexity" evidence="1">
    <location>
        <begin position="475"/>
        <end position="484"/>
    </location>
</feature>
<dbReference type="AlphaFoldDB" id="A0A197JIQ6"/>
<feature type="region of interest" description="Disordered" evidence="1">
    <location>
        <begin position="473"/>
        <end position="508"/>
    </location>
</feature>
<dbReference type="InterPro" id="IPR001680">
    <property type="entry name" value="WD40_rpt"/>
</dbReference>
<feature type="compositionally biased region" description="Polar residues" evidence="1">
    <location>
        <begin position="27"/>
        <end position="43"/>
    </location>
</feature>
<accession>A0A197JIQ6</accession>
<dbReference type="OrthoDB" id="239865at2759"/>
<proteinExistence type="predicted"/>
<sequence>MDIDGTQSYVMDQRTDVASTDTLLNGQYTSYETPNQHQNLQEQPEQEAHPTAETATHDAWQSQTFQVYECCFYNGPDNNGSIVKTFSTEKRFNTTVGESRAQMGIQDDYLKMTNGSENNFFKALKWSPDGSCLLSTSNDNCMRIFALPDLTAEPKDSQLNPGVLIREGEVIYDMCWYPGMNSTDSATCCILSSSRDHPVHLWDAFTGELRCSYTLVDHCEVNFAPNALCFNLDGSKIYCGSNNMIQIFDTTRPGKDCQKKPTVPTRKSKKGQKGVISCLAFNPDHSDLYAAGSFLKSIGLYDSRAEELLLLLRDKNQRANGRRGKLSPVVAANDDGAGLAKNESSPTLSSPMGGLTQVQFSPDGLYLYSASRQDPFIRCWDIRNTANVLFRLERPGELTNQRLEFDVSSDGRWLSTGDMNGDISVFDLSNPTDPDSERLVTRIHAHNDVISSAAFHPTGSMLATSSGQRKYELFSSSSANSDSNSDSDSDDEGPGINGQSITSVQDKDFEPAVIDNSISLWTLPGEYVWYVNGQRWTGQSAQEGTNMNEESEVAVDSTMALDERIKSSSTPSGDVVM</sequence>
<dbReference type="InterPro" id="IPR015943">
    <property type="entry name" value="WD40/YVTN_repeat-like_dom_sf"/>
</dbReference>
<dbReference type="PANTHER" id="PTHR13211:SF0">
    <property type="entry name" value="TELOMERASE CAJAL BODY PROTEIN 1"/>
    <property type="match status" value="1"/>
</dbReference>
<feature type="region of interest" description="Disordered" evidence="1">
    <location>
        <begin position="335"/>
        <end position="354"/>
    </location>
</feature>
<dbReference type="InterPro" id="IPR051150">
    <property type="entry name" value="SWT21/TCAB1_mRNA_Telomere"/>
</dbReference>
<dbReference type="STRING" id="1314771.A0A197JIQ6"/>
<evidence type="ECO:0000313" key="2">
    <source>
        <dbReference type="EMBL" id="OAQ24396.1"/>
    </source>
</evidence>
<keyword evidence="3" id="KW-1185">Reference proteome</keyword>
<dbReference type="Gene3D" id="2.130.10.10">
    <property type="entry name" value="YVTN repeat-like/Quinoprotein amine dehydrogenase"/>
    <property type="match status" value="2"/>
</dbReference>
<protein>
    <submittedName>
        <fullName evidence="2">WD40 repeat-like protein</fullName>
    </submittedName>
</protein>